<dbReference type="STRING" id="153721.MYP_652"/>
<dbReference type="AlphaFoldDB" id="A0A098L969"/>
<keyword evidence="1" id="KW-0472">Membrane</keyword>
<organism evidence="2 3">
    <name type="scientific">Sporocytophaga myxococcoides</name>
    <dbReference type="NCBI Taxonomy" id="153721"/>
    <lineage>
        <taxon>Bacteria</taxon>
        <taxon>Pseudomonadati</taxon>
        <taxon>Bacteroidota</taxon>
        <taxon>Cytophagia</taxon>
        <taxon>Cytophagales</taxon>
        <taxon>Cytophagaceae</taxon>
        <taxon>Sporocytophaga</taxon>
    </lineage>
</organism>
<protein>
    <submittedName>
        <fullName evidence="2">Uncharacterized protein</fullName>
    </submittedName>
</protein>
<proteinExistence type="predicted"/>
<name>A0A098L969_9BACT</name>
<comment type="caution">
    <text evidence="2">The sequence shown here is derived from an EMBL/GenBank/DDBJ whole genome shotgun (WGS) entry which is preliminary data.</text>
</comment>
<reference evidence="2 3" key="1">
    <citation type="submission" date="2014-09" db="EMBL/GenBank/DDBJ databases">
        <title>Sporocytophaga myxococcoides PG-01 genome sequencing.</title>
        <authorList>
            <person name="Liu L."/>
            <person name="Gao P.J."/>
            <person name="Chen G.J."/>
            <person name="Wang L.S."/>
        </authorList>
    </citation>
    <scope>NUCLEOTIDE SEQUENCE [LARGE SCALE GENOMIC DNA]</scope>
    <source>
        <strain evidence="2 3">PG-01</strain>
    </source>
</reference>
<evidence type="ECO:0000313" key="2">
    <source>
        <dbReference type="EMBL" id="GAL83425.1"/>
    </source>
</evidence>
<evidence type="ECO:0000256" key="1">
    <source>
        <dbReference type="SAM" id="Phobius"/>
    </source>
</evidence>
<feature type="transmembrane region" description="Helical" evidence="1">
    <location>
        <begin position="119"/>
        <end position="137"/>
    </location>
</feature>
<keyword evidence="3" id="KW-1185">Reference proteome</keyword>
<sequence>MKFLSPLRNQVFNFTGSEYNPEEVAQWVAKYFGSSVPADKDQNSVLKDYYTKVMLFLTGKNLPVKEESIASNKSELDLFIQKPIEQIQTEIESQTKPSAQTCTGTDECLKCKFEKHKKLIINLTIVFLIIFVLKKLLF</sequence>
<keyword evidence="1" id="KW-1133">Transmembrane helix</keyword>
<keyword evidence="1" id="KW-0812">Transmembrane</keyword>
<dbReference type="Proteomes" id="UP000030185">
    <property type="component" value="Unassembled WGS sequence"/>
</dbReference>
<dbReference type="RefSeq" id="WP_045458271.1">
    <property type="nucleotide sequence ID" value="NZ_BBLT01000001.1"/>
</dbReference>
<gene>
    <name evidence="2" type="ORF">MYP_652</name>
</gene>
<evidence type="ECO:0000313" key="3">
    <source>
        <dbReference type="Proteomes" id="UP000030185"/>
    </source>
</evidence>
<accession>A0A098L969</accession>
<dbReference type="EMBL" id="BBLT01000001">
    <property type="protein sequence ID" value="GAL83425.1"/>
    <property type="molecule type" value="Genomic_DNA"/>
</dbReference>